<keyword evidence="2" id="KW-1185">Reference proteome</keyword>
<name>A0ABW1GEI8_9ACTN</name>
<sequence>MITAGDAGTGAGDGSGARVLAKGARVAEVPRSLAEGSAEDGALIVLSVPRDTATALAGAGISSRLAVTLC</sequence>
<proteinExistence type="predicted"/>
<dbReference type="RefSeq" id="WP_344517226.1">
    <property type="nucleotide sequence ID" value="NZ_BAAATU010000062.1"/>
</dbReference>
<comment type="caution">
    <text evidence="1">The sequence shown here is derived from an EMBL/GenBank/DDBJ whole genome shotgun (WGS) entry which is preliminary data.</text>
</comment>
<dbReference type="Proteomes" id="UP001596200">
    <property type="component" value="Unassembled WGS sequence"/>
</dbReference>
<evidence type="ECO:0000313" key="2">
    <source>
        <dbReference type="Proteomes" id="UP001596200"/>
    </source>
</evidence>
<organism evidence="1 2">
    <name type="scientific">Streptomyces pulveraceus</name>
    <dbReference type="NCBI Taxonomy" id="68258"/>
    <lineage>
        <taxon>Bacteria</taxon>
        <taxon>Bacillati</taxon>
        <taxon>Actinomycetota</taxon>
        <taxon>Actinomycetes</taxon>
        <taxon>Kitasatosporales</taxon>
        <taxon>Streptomycetaceae</taxon>
        <taxon>Streptomyces</taxon>
    </lineage>
</organism>
<evidence type="ECO:0000313" key="1">
    <source>
        <dbReference type="EMBL" id="MFC5912458.1"/>
    </source>
</evidence>
<dbReference type="EMBL" id="JBHSPU010000002">
    <property type="protein sequence ID" value="MFC5912458.1"/>
    <property type="molecule type" value="Genomic_DNA"/>
</dbReference>
<accession>A0ABW1GEI8</accession>
<protein>
    <submittedName>
        <fullName evidence="1">Uncharacterized protein</fullName>
    </submittedName>
</protein>
<gene>
    <name evidence="1" type="ORF">ACFP1B_03245</name>
</gene>
<reference evidence="2" key="1">
    <citation type="journal article" date="2019" name="Int. J. Syst. Evol. Microbiol.">
        <title>The Global Catalogue of Microorganisms (GCM) 10K type strain sequencing project: providing services to taxonomists for standard genome sequencing and annotation.</title>
        <authorList>
            <consortium name="The Broad Institute Genomics Platform"/>
            <consortium name="The Broad Institute Genome Sequencing Center for Infectious Disease"/>
            <person name="Wu L."/>
            <person name="Ma J."/>
        </authorList>
    </citation>
    <scope>NUCLEOTIDE SEQUENCE [LARGE SCALE GENOMIC DNA]</scope>
    <source>
        <strain evidence="2">JCM 4147</strain>
    </source>
</reference>